<feature type="region of interest" description="Disordered" evidence="1">
    <location>
        <begin position="1"/>
        <end position="29"/>
    </location>
</feature>
<dbReference type="Proteomes" id="UP000015106">
    <property type="component" value="Chromosome 4"/>
</dbReference>
<reference evidence="2" key="3">
    <citation type="submission" date="2022-06" db="UniProtKB">
        <authorList>
            <consortium name="EnsemblPlants"/>
        </authorList>
    </citation>
    <scope>IDENTIFICATION</scope>
</reference>
<sequence length="127" mass="13806">MARRPYHWRRSPRARPTPRTTSSISYFLPNVQHSPPSSLASGMENLPLRLSASPRPLAGAAGGTQHPPPCHCNFQPRRPSPSLDSAAICTAARQLFGQLTQQTGGACELQGNIENTKASMFELWAQA</sequence>
<feature type="region of interest" description="Disordered" evidence="1">
    <location>
        <begin position="50"/>
        <end position="70"/>
    </location>
</feature>
<reference evidence="2" key="2">
    <citation type="submission" date="2018-03" db="EMBL/GenBank/DDBJ databases">
        <title>The Triticum urartu genome reveals the dynamic nature of wheat genome evolution.</title>
        <authorList>
            <person name="Ling H."/>
            <person name="Ma B."/>
            <person name="Shi X."/>
            <person name="Liu H."/>
            <person name="Dong L."/>
            <person name="Sun H."/>
            <person name="Cao Y."/>
            <person name="Gao Q."/>
            <person name="Zheng S."/>
            <person name="Li Y."/>
            <person name="Yu Y."/>
            <person name="Du H."/>
            <person name="Qi M."/>
            <person name="Li Y."/>
            <person name="Yu H."/>
            <person name="Cui Y."/>
            <person name="Wang N."/>
            <person name="Chen C."/>
            <person name="Wu H."/>
            <person name="Zhao Y."/>
            <person name="Zhang J."/>
            <person name="Li Y."/>
            <person name="Zhou W."/>
            <person name="Zhang B."/>
            <person name="Hu W."/>
            <person name="Eijk M."/>
            <person name="Tang J."/>
            <person name="Witsenboer H."/>
            <person name="Zhao S."/>
            <person name="Li Z."/>
            <person name="Zhang A."/>
            <person name="Wang D."/>
            <person name="Liang C."/>
        </authorList>
    </citation>
    <scope>NUCLEOTIDE SEQUENCE [LARGE SCALE GENOMIC DNA]</scope>
    <source>
        <strain evidence="2">cv. G1812</strain>
    </source>
</reference>
<name>A0A8R7U8K0_TRIUA</name>
<evidence type="ECO:0000256" key="1">
    <source>
        <dbReference type="SAM" id="MobiDB-lite"/>
    </source>
</evidence>
<reference evidence="3" key="1">
    <citation type="journal article" date="2013" name="Nature">
        <title>Draft genome of the wheat A-genome progenitor Triticum urartu.</title>
        <authorList>
            <person name="Ling H.Q."/>
            <person name="Zhao S."/>
            <person name="Liu D."/>
            <person name="Wang J."/>
            <person name="Sun H."/>
            <person name="Zhang C."/>
            <person name="Fan H."/>
            <person name="Li D."/>
            <person name="Dong L."/>
            <person name="Tao Y."/>
            <person name="Gao C."/>
            <person name="Wu H."/>
            <person name="Li Y."/>
            <person name="Cui Y."/>
            <person name="Guo X."/>
            <person name="Zheng S."/>
            <person name="Wang B."/>
            <person name="Yu K."/>
            <person name="Liang Q."/>
            <person name="Yang W."/>
            <person name="Lou X."/>
            <person name="Chen J."/>
            <person name="Feng M."/>
            <person name="Jian J."/>
            <person name="Zhang X."/>
            <person name="Luo G."/>
            <person name="Jiang Y."/>
            <person name="Liu J."/>
            <person name="Wang Z."/>
            <person name="Sha Y."/>
            <person name="Zhang B."/>
            <person name="Wu H."/>
            <person name="Tang D."/>
            <person name="Shen Q."/>
            <person name="Xue P."/>
            <person name="Zou S."/>
            <person name="Wang X."/>
            <person name="Liu X."/>
            <person name="Wang F."/>
            <person name="Yang Y."/>
            <person name="An X."/>
            <person name="Dong Z."/>
            <person name="Zhang K."/>
            <person name="Zhang X."/>
            <person name="Luo M.C."/>
            <person name="Dvorak J."/>
            <person name="Tong Y."/>
            <person name="Wang J."/>
            <person name="Yang H."/>
            <person name="Li Z."/>
            <person name="Wang D."/>
            <person name="Zhang A."/>
            <person name="Wang J."/>
        </authorList>
    </citation>
    <scope>NUCLEOTIDE SEQUENCE</scope>
    <source>
        <strain evidence="3">cv. G1812</strain>
    </source>
</reference>
<keyword evidence="3" id="KW-1185">Reference proteome</keyword>
<dbReference type="Gramene" id="TuG1812G0400002073.01.T03">
    <property type="protein sequence ID" value="TuG1812G0400002073.01.T03"/>
    <property type="gene ID" value="TuG1812G0400002073.01"/>
</dbReference>
<organism evidence="2 3">
    <name type="scientific">Triticum urartu</name>
    <name type="common">Red wild einkorn</name>
    <name type="synonym">Crithodium urartu</name>
    <dbReference type="NCBI Taxonomy" id="4572"/>
    <lineage>
        <taxon>Eukaryota</taxon>
        <taxon>Viridiplantae</taxon>
        <taxon>Streptophyta</taxon>
        <taxon>Embryophyta</taxon>
        <taxon>Tracheophyta</taxon>
        <taxon>Spermatophyta</taxon>
        <taxon>Magnoliopsida</taxon>
        <taxon>Liliopsida</taxon>
        <taxon>Poales</taxon>
        <taxon>Poaceae</taxon>
        <taxon>BOP clade</taxon>
        <taxon>Pooideae</taxon>
        <taxon>Triticodae</taxon>
        <taxon>Triticeae</taxon>
        <taxon>Triticinae</taxon>
        <taxon>Triticum</taxon>
    </lineage>
</organism>
<proteinExistence type="predicted"/>
<evidence type="ECO:0000313" key="3">
    <source>
        <dbReference type="Proteomes" id="UP000015106"/>
    </source>
</evidence>
<evidence type="ECO:0000313" key="2">
    <source>
        <dbReference type="EnsemblPlants" id="TuG1812G0400002073.01.T03"/>
    </source>
</evidence>
<accession>A0A8R7U8K0</accession>
<feature type="compositionally biased region" description="Basic residues" evidence="1">
    <location>
        <begin position="1"/>
        <end position="13"/>
    </location>
</feature>
<dbReference type="AlphaFoldDB" id="A0A8R7U8K0"/>
<dbReference type="EnsemblPlants" id="TuG1812G0400002073.01.T03">
    <property type="protein sequence ID" value="TuG1812G0400002073.01.T03"/>
    <property type="gene ID" value="TuG1812G0400002073.01"/>
</dbReference>
<protein>
    <submittedName>
        <fullName evidence="2">Uncharacterized protein</fullName>
    </submittedName>
</protein>